<organism evidence="1 2">
    <name type="scientific">Flavobacterium chilense</name>
    <dbReference type="NCBI Taxonomy" id="946677"/>
    <lineage>
        <taxon>Bacteria</taxon>
        <taxon>Pseudomonadati</taxon>
        <taxon>Bacteroidota</taxon>
        <taxon>Flavobacteriia</taxon>
        <taxon>Flavobacteriales</taxon>
        <taxon>Flavobacteriaceae</taxon>
        <taxon>Flavobacterium</taxon>
    </lineage>
</organism>
<dbReference type="Proteomes" id="UP000184028">
    <property type="component" value="Unassembled WGS sequence"/>
</dbReference>
<proteinExistence type="predicted"/>
<name>A0A1M7ESP1_9FLAO</name>
<dbReference type="OrthoDB" id="9941263at2"/>
<gene>
    <name evidence="1" type="ORF">SAMN05444484_10359</name>
</gene>
<evidence type="ECO:0000313" key="1">
    <source>
        <dbReference type="EMBL" id="SHL94774.1"/>
    </source>
</evidence>
<sequence>MTKLIQHSKENIHVKLETSNYTAVSNDLKGHLQGIDDALENNTGNGEINEQNNFVRNLYINLFDLYAFGLEDDMLAAINAYIATLPSAKKTILDTESKVNIVLYEGRYS</sequence>
<dbReference type="EMBL" id="FRBT01000003">
    <property type="protein sequence ID" value="SHL94774.1"/>
    <property type="molecule type" value="Genomic_DNA"/>
</dbReference>
<dbReference type="RefSeq" id="WP_068845478.1">
    <property type="nucleotide sequence ID" value="NZ_FRBT01000003.1"/>
</dbReference>
<protein>
    <submittedName>
        <fullName evidence="1">Uncharacterized protein</fullName>
    </submittedName>
</protein>
<keyword evidence="2" id="KW-1185">Reference proteome</keyword>
<dbReference type="AlphaFoldDB" id="A0A1M7ESP1"/>
<accession>A0A1M7ESP1</accession>
<reference evidence="2" key="1">
    <citation type="submission" date="2016-11" db="EMBL/GenBank/DDBJ databases">
        <authorList>
            <person name="Varghese N."/>
            <person name="Submissions S."/>
        </authorList>
    </citation>
    <scope>NUCLEOTIDE SEQUENCE [LARGE SCALE GENOMIC DNA]</scope>
    <source>
        <strain evidence="2">DSM 24724</strain>
    </source>
</reference>
<dbReference type="STRING" id="946677.SAMN05444484_10359"/>
<evidence type="ECO:0000313" key="2">
    <source>
        <dbReference type="Proteomes" id="UP000184028"/>
    </source>
</evidence>